<protein>
    <submittedName>
        <fullName evidence="4">Helix-turn-helix domain containing protein</fullName>
    </submittedName>
</protein>
<organism evidence="4 5">
    <name type="scientific">Mycobacterium hippophais</name>
    <dbReference type="NCBI Taxonomy" id="3016340"/>
    <lineage>
        <taxon>Bacteria</taxon>
        <taxon>Bacillati</taxon>
        <taxon>Actinomycetota</taxon>
        <taxon>Actinomycetes</taxon>
        <taxon>Mycobacteriales</taxon>
        <taxon>Mycobacteriaceae</taxon>
        <taxon>Mycobacterium</taxon>
    </lineage>
</organism>
<dbReference type="RefSeq" id="WP_269895680.1">
    <property type="nucleotide sequence ID" value="NZ_JAPZPY010000010.1"/>
</dbReference>
<evidence type="ECO:0000313" key="5">
    <source>
        <dbReference type="Proteomes" id="UP001142153"/>
    </source>
</evidence>
<comment type="caution">
    <text evidence="4">The sequence shown here is derived from an EMBL/GenBank/DDBJ whole genome shotgun (WGS) entry which is preliminary data.</text>
</comment>
<keyword evidence="5" id="KW-1185">Reference proteome</keyword>
<keyword evidence="1 2" id="KW-0238">DNA-binding</keyword>
<dbReference type="Proteomes" id="UP001142153">
    <property type="component" value="Unassembled WGS sequence"/>
</dbReference>
<dbReference type="Pfam" id="PF00440">
    <property type="entry name" value="TetR_N"/>
    <property type="match status" value="1"/>
</dbReference>
<reference evidence="4" key="1">
    <citation type="submission" date="2022-12" db="EMBL/GenBank/DDBJ databases">
        <authorList>
            <person name="Deng Y."/>
            <person name="Zhang Y.-Q."/>
        </authorList>
    </citation>
    <scope>NUCLEOTIDE SEQUENCE</scope>
    <source>
        <strain evidence="4">CPCC 205372</strain>
    </source>
</reference>
<dbReference type="EMBL" id="JAPZPY010000010">
    <property type="protein sequence ID" value="MCZ8381113.1"/>
    <property type="molecule type" value="Genomic_DNA"/>
</dbReference>
<feature type="domain" description="HTH tetR-type" evidence="3">
    <location>
        <begin position="31"/>
        <end position="91"/>
    </location>
</feature>
<dbReference type="InterPro" id="IPR009057">
    <property type="entry name" value="Homeodomain-like_sf"/>
</dbReference>
<feature type="DNA-binding region" description="H-T-H motif" evidence="2">
    <location>
        <begin position="54"/>
        <end position="73"/>
    </location>
</feature>
<gene>
    <name evidence="4" type="ORF">O6P37_19775</name>
</gene>
<evidence type="ECO:0000313" key="4">
    <source>
        <dbReference type="EMBL" id="MCZ8381113.1"/>
    </source>
</evidence>
<dbReference type="Gene3D" id="1.10.357.10">
    <property type="entry name" value="Tetracycline Repressor, domain 2"/>
    <property type="match status" value="1"/>
</dbReference>
<accession>A0ABT4PX04</accession>
<dbReference type="InterPro" id="IPR001647">
    <property type="entry name" value="HTH_TetR"/>
</dbReference>
<sequence>MSVVQVEFERFAAALVGERRPVSGHLEPQPSITAQFIYEYALELVDCEGIEALTVRRLAAELKISTRTLYKRIGSRKDMIDELVGLYSSRLSFVFQPHGTWEDSIWAWCLQLHQALTARPHLILMAQGRTPVEFGSHVEALVDVIAAQGRTAWSCGRMLLVTRGSDGQ</sequence>
<evidence type="ECO:0000259" key="3">
    <source>
        <dbReference type="PROSITE" id="PS50977"/>
    </source>
</evidence>
<dbReference type="SUPFAM" id="SSF46689">
    <property type="entry name" value="Homeodomain-like"/>
    <property type="match status" value="1"/>
</dbReference>
<dbReference type="PROSITE" id="PS50977">
    <property type="entry name" value="HTH_TETR_2"/>
    <property type="match status" value="1"/>
</dbReference>
<proteinExistence type="predicted"/>
<evidence type="ECO:0000256" key="2">
    <source>
        <dbReference type="PROSITE-ProRule" id="PRU00335"/>
    </source>
</evidence>
<evidence type="ECO:0000256" key="1">
    <source>
        <dbReference type="ARBA" id="ARBA00023125"/>
    </source>
</evidence>
<name>A0ABT4PX04_9MYCO</name>